<evidence type="ECO:0000313" key="3">
    <source>
        <dbReference type="Proteomes" id="UP000248314"/>
    </source>
</evidence>
<dbReference type="AlphaFoldDB" id="A0A318HXL0"/>
<dbReference type="EMBL" id="QJJX01000016">
    <property type="protein sequence ID" value="PXX21776.1"/>
    <property type="molecule type" value="Genomic_DNA"/>
</dbReference>
<evidence type="ECO:0000256" key="1">
    <source>
        <dbReference type="SAM" id="Phobius"/>
    </source>
</evidence>
<dbReference type="InterPro" id="IPR024623">
    <property type="entry name" value="YtxH"/>
</dbReference>
<protein>
    <submittedName>
        <fullName evidence="2">YtxH-like protein</fullName>
    </submittedName>
</protein>
<accession>A0A318HXL0</accession>
<keyword evidence="3" id="KW-1185">Reference proteome</keyword>
<dbReference type="GeneID" id="84900091"/>
<dbReference type="STRING" id="1122991.GCA_000613445_02979"/>
<keyword evidence="1" id="KW-1133">Transmembrane helix</keyword>
<dbReference type="Proteomes" id="UP000248314">
    <property type="component" value="Unassembled WGS sequence"/>
</dbReference>
<sequence>MKALGYIGAFLGGAIAGAALGLLVAPEKGEDTRGKISDAVDDFCKKHNLKLSRKQVDDLVDDIKDAVPESIVE</sequence>
<keyword evidence="1" id="KW-0472">Membrane</keyword>
<evidence type="ECO:0000313" key="2">
    <source>
        <dbReference type="EMBL" id="PXX21776.1"/>
    </source>
</evidence>
<proteinExistence type="predicted"/>
<reference evidence="2 3" key="1">
    <citation type="submission" date="2018-05" db="EMBL/GenBank/DDBJ databases">
        <title>Genomic Encyclopedia of Type Strains, Phase I: the one thousand microbial genomes (KMG-I) project.</title>
        <authorList>
            <person name="Kyrpides N."/>
        </authorList>
    </citation>
    <scope>NUCLEOTIDE SEQUENCE [LARGE SCALE GENOMIC DNA]</scope>
    <source>
        <strain evidence="2 3">DSM 15611</strain>
    </source>
</reference>
<dbReference type="Pfam" id="PF12732">
    <property type="entry name" value="YtxH"/>
    <property type="match status" value="1"/>
</dbReference>
<dbReference type="RefSeq" id="WP_110370255.1">
    <property type="nucleotide sequence ID" value="NZ_QJJX01000016.1"/>
</dbReference>
<gene>
    <name evidence="2" type="ORF">EJ73_01558</name>
</gene>
<keyword evidence="1" id="KW-0812">Transmembrane</keyword>
<name>A0A318HXL0_9BACT</name>
<organism evidence="2 3">
    <name type="scientific">Hoylesella shahii DSM 15611 = JCM 12083</name>
    <dbReference type="NCBI Taxonomy" id="1122991"/>
    <lineage>
        <taxon>Bacteria</taxon>
        <taxon>Pseudomonadati</taxon>
        <taxon>Bacteroidota</taxon>
        <taxon>Bacteroidia</taxon>
        <taxon>Bacteroidales</taxon>
        <taxon>Prevotellaceae</taxon>
        <taxon>Hoylesella</taxon>
    </lineage>
</organism>
<comment type="caution">
    <text evidence="2">The sequence shown here is derived from an EMBL/GenBank/DDBJ whole genome shotgun (WGS) entry which is preliminary data.</text>
</comment>
<feature type="transmembrane region" description="Helical" evidence="1">
    <location>
        <begin position="6"/>
        <end position="25"/>
    </location>
</feature>